<dbReference type="InterPro" id="IPR003646">
    <property type="entry name" value="SH3-like_bac-type"/>
</dbReference>
<keyword evidence="1" id="KW-0732">Signal</keyword>
<gene>
    <name evidence="3" type="ORF">C9I47_0624</name>
</gene>
<dbReference type="Gene3D" id="2.30.30.40">
    <property type="entry name" value="SH3 Domains"/>
    <property type="match status" value="1"/>
</dbReference>
<keyword evidence="4" id="KW-1185">Reference proteome</keyword>
<dbReference type="SMART" id="SM00287">
    <property type="entry name" value="SH3b"/>
    <property type="match status" value="1"/>
</dbReference>
<evidence type="ECO:0000313" key="4">
    <source>
        <dbReference type="Proteomes" id="UP000249447"/>
    </source>
</evidence>
<name>A0A2U9T168_9GAMM</name>
<dbReference type="KEGG" id="lmb:C9I47_0624"/>
<dbReference type="AlphaFoldDB" id="A0A2U9T168"/>
<evidence type="ECO:0000256" key="1">
    <source>
        <dbReference type="SAM" id="SignalP"/>
    </source>
</evidence>
<evidence type="ECO:0000259" key="2">
    <source>
        <dbReference type="PROSITE" id="PS51781"/>
    </source>
</evidence>
<evidence type="ECO:0000313" key="3">
    <source>
        <dbReference type="EMBL" id="AWV06346.1"/>
    </source>
</evidence>
<sequence length="265" mass="27936">MTAKTSSRHLRLRLSSLLLLGLCTAAVHAAPNFQLPVCGKSSTQWRVSNWSGHNPAHAADINWGSGDADLGKPVAAAAAGTVIKAAYDTNTGYGRNIVIDHGGGWRTRYAHLNAMSVSKGQTVRRGQKIGTVGKSSAKYTFAAHLHYEQIYNGSVRDPIINGVTVPYGGVRYFSAGDCNTSGGSATGTVRTNGANLNIRSGPSTNYSVVGSLANGSKVTIYCQTYGQSISGYYGTSSIWNRIGSGKWIPDAYTYTGSSGFVAPRC</sequence>
<dbReference type="PANTHER" id="PTHR21666">
    <property type="entry name" value="PEPTIDASE-RELATED"/>
    <property type="match status" value="1"/>
</dbReference>
<organism evidence="3 4">
    <name type="scientific">Marilutibacter maris</name>
    <dbReference type="NCBI Taxonomy" id="1605891"/>
    <lineage>
        <taxon>Bacteria</taxon>
        <taxon>Pseudomonadati</taxon>
        <taxon>Pseudomonadota</taxon>
        <taxon>Gammaproteobacteria</taxon>
        <taxon>Lysobacterales</taxon>
        <taxon>Lysobacteraceae</taxon>
        <taxon>Marilutibacter</taxon>
    </lineage>
</organism>
<dbReference type="PROSITE" id="PS51781">
    <property type="entry name" value="SH3B"/>
    <property type="match status" value="1"/>
</dbReference>
<feature type="signal peptide" evidence="1">
    <location>
        <begin position="1"/>
        <end position="29"/>
    </location>
</feature>
<proteinExistence type="predicted"/>
<dbReference type="PANTHER" id="PTHR21666:SF270">
    <property type="entry name" value="MUREIN HYDROLASE ACTIVATOR ENVC"/>
    <property type="match status" value="1"/>
</dbReference>
<dbReference type="GO" id="GO:0004222">
    <property type="term" value="F:metalloendopeptidase activity"/>
    <property type="evidence" value="ECO:0007669"/>
    <property type="project" value="TreeGrafter"/>
</dbReference>
<dbReference type="Pfam" id="PF01551">
    <property type="entry name" value="Peptidase_M23"/>
    <property type="match status" value="1"/>
</dbReference>
<dbReference type="SUPFAM" id="SSF51261">
    <property type="entry name" value="Duplicated hybrid motif"/>
    <property type="match status" value="1"/>
</dbReference>
<accession>A0A2U9T168</accession>
<dbReference type="Proteomes" id="UP000249447">
    <property type="component" value="Chromosome"/>
</dbReference>
<dbReference type="CDD" id="cd12797">
    <property type="entry name" value="M23_peptidase"/>
    <property type="match status" value="1"/>
</dbReference>
<dbReference type="Pfam" id="PF08239">
    <property type="entry name" value="SH3_3"/>
    <property type="match status" value="1"/>
</dbReference>
<reference evidence="3 4" key="1">
    <citation type="submission" date="2018-05" db="EMBL/GenBank/DDBJ databases">
        <title>The complete genome of Lysobacter maris HZ9B, a marine bacterium antagonistic against terrestrial plant pathogens.</title>
        <authorList>
            <person name="Zhang X.-Q."/>
        </authorList>
    </citation>
    <scope>NUCLEOTIDE SEQUENCE [LARGE SCALE GENOMIC DNA]</scope>
    <source>
        <strain evidence="3 4">HZ9B</strain>
    </source>
</reference>
<dbReference type="InterPro" id="IPR016047">
    <property type="entry name" value="M23ase_b-sheet_dom"/>
</dbReference>
<dbReference type="RefSeq" id="WP_111265517.1">
    <property type="nucleotide sequence ID" value="NZ_CP029843.1"/>
</dbReference>
<feature type="chain" id="PRO_5016090424" description="SH3b domain-containing protein" evidence="1">
    <location>
        <begin position="30"/>
        <end position="265"/>
    </location>
</feature>
<protein>
    <recommendedName>
        <fullName evidence="2">SH3b domain-containing protein</fullName>
    </recommendedName>
</protein>
<feature type="domain" description="SH3b" evidence="2">
    <location>
        <begin position="184"/>
        <end position="257"/>
    </location>
</feature>
<dbReference type="InterPro" id="IPR011055">
    <property type="entry name" value="Dup_hybrid_motif"/>
</dbReference>
<dbReference type="InterPro" id="IPR050570">
    <property type="entry name" value="Cell_wall_metabolism_enzyme"/>
</dbReference>
<dbReference type="OrthoDB" id="1099523at2"/>
<dbReference type="Gene3D" id="2.70.70.10">
    <property type="entry name" value="Glucose Permease (Domain IIA)"/>
    <property type="match status" value="1"/>
</dbReference>
<dbReference type="EMBL" id="CP029843">
    <property type="protein sequence ID" value="AWV06346.1"/>
    <property type="molecule type" value="Genomic_DNA"/>
</dbReference>